<evidence type="ECO:0000256" key="1">
    <source>
        <dbReference type="SAM" id="Coils"/>
    </source>
</evidence>
<gene>
    <name evidence="2" type="ORF">B296_00007840</name>
</gene>
<evidence type="ECO:0000313" key="2">
    <source>
        <dbReference type="EMBL" id="RRT67841.1"/>
    </source>
</evidence>
<protein>
    <submittedName>
        <fullName evidence="2">Uncharacterized protein</fullName>
    </submittedName>
</protein>
<accession>A0A426ZV45</accession>
<sequence>MTNLPSQDPDYDMRTRWEILKSFAQVWDDPRVTSEFGRGALHPQLVKELYMMSFEVLMAQSAKQIILWASDLQVDKEKLIAQLVEATNRLELSDRDLNDTRADGRSNGQVVGRRTMTF</sequence>
<keyword evidence="1" id="KW-0175">Coiled coil</keyword>
<evidence type="ECO:0000313" key="3">
    <source>
        <dbReference type="Proteomes" id="UP000287651"/>
    </source>
</evidence>
<proteinExistence type="predicted"/>
<reference evidence="2 3" key="1">
    <citation type="journal article" date="2014" name="Agronomy (Basel)">
        <title>A Draft Genome Sequence for Ensete ventricosum, the Drought-Tolerant Tree Against Hunger.</title>
        <authorList>
            <person name="Harrison J."/>
            <person name="Moore K.A."/>
            <person name="Paszkiewicz K."/>
            <person name="Jones T."/>
            <person name="Grant M."/>
            <person name="Ambacheew D."/>
            <person name="Muzemil S."/>
            <person name="Studholme D.J."/>
        </authorList>
    </citation>
    <scope>NUCLEOTIDE SEQUENCE [LARGE SCALE GENOMIC DNA]</scope>
</reference>
<name>A0A426ZV45_ENSVE</name>
<feature type="coiled-coil region" evidence="1">
    <location>
        <begin position="69"/>
        <end position="96"/>
    </location>
</feature>
<dbReference type="Proteomes" id="UP000287651">
    <property type="component" value="Unassembled WGS sequence"/>
</dbReference>
<organism evidence="2 3">
    <name type="scientific">Ensete ventricosum</name>
    <name type="common">Abyssinian banana</name>
    <name type="synonym">Musa ensete</name>
    <dbReference type="NCBI Taxonomy" id="4639"/>
    <lineage>
        <taxon>Eukaryota</taxon>
        <taxon>Viridiplantae</taxon>
        <taxon>Streptophyta</taxon>
        <taxon>Embryophyta</taxon>
        <taxon>Tracheophyta</taxon>
        <taxon>Spermatophyta</taxon>
        <taxon>Magnoliopsida</taxon>
        <taxon>Liliopsida</taxon>
        <taxon>Zingiberales</taxon>
        <taxon>Musaceae</taxon>
        <taxon>Ensete</taxon>
    </lineage>
</organism>
<comment type="caution">
    <text evidence="2">The sequence shown here is derived from an EMBL/GenBank/DDBJ whole genome shotgun (WGS) entry which is preliminary data.</text>
</comment>
<dbReference type="AlphaFoldDB" id="A0A426ZV45"/>
<dbReference type="EMBL" id="AMZH03004893">
    <property type="protein sequence ID" value="RRT67841.1"/>
    <property type="molecule type" value="Genomic_DNA"/>
</dbReference>